<evidence type="ECO:0000313" key="5">
    <source>
        <dbReference type="Proteomes" id="UP000650994"/>
    </source>
</evidence>
<dbReference type="InterPro" id="IPR029058">
    <property type="entry name" value="AB_hydrolase_fold"/>
</dbReference>
<evidence type="ECO:0000313" key="3">
    <source>
        <dbReference type="EMBL" id="SHL24042.1"/>
    </source>
</evidence>
<dbReference type="InterPro" id="IPR022742">
    <property type="entry name" value="Hydrolase_4"/>
</dbReference>
<dbReference type="Pfam" id="PF12146">
    <property type="entry name" value="Hydrolase_4"/>
    <property type="match status" value="2"/>
</dbReference>
<name>A0A1M6Z103_9FLAO</name>
<evidence type="ECO:0000313" key="2">
    <source>
        <dbReference type="EMBL" id="GGE87549.1"/>
    </source>
</evidence>
<protein>
    <recommendedName>
        <fullName evidence="1">Serine aminopeptidase S33 domain-containing protein</fullName>
    </recommendedName>
</protein>
<accession>A0A1M6Z103</accession>
<dbReference type="Gene3D" id="3.40.50.1820">
    <property type="entry name" value="alpha/beta hydrolase"/>
    <property type="match status" value="1"/>
</dbReference>
<evidence type="ECO:0000259" key="1">
    <source>
        <dbReference type="Pfam" id="PF12146"/>
    </source>
</evidence>
<feature type="domain" description="Serine aminopeptidase S33" evidence="1">
    <location>
        <begin position="245"/>
        <end position="293"/>
    </location>
</feature>
<dbReference type="Proteomes" id="UP000184120">
    <property type="component" value="Unassembled WGS sequence"/>
</dbReference>
<reference evidence="2" key="5">
    <citation type="submission" date="2024-05" db="EMBL/GenBank/DDBJ databases">
        <authorList>
            <person name="Sun Q."/>
            <person name="Zhou Y."/>
        </authorList>
    </citation>
    <scope>NUCLEOTIDE SEQUENCE</scope>
    <source>
        <strain evidence="2">CGMCC 1.12707</strain>
    </source>
</reference>
<dbReference type="EMBL" id="FRBH01000007">
    <property type="protein sequence ID" value="SHL24042.1"/>
    <property type="molecule type" value="Genomic_DNA"/>
</dbReference>
<proteinExistence type="predicted"/>
<reference evidence="4" key="2">
    <citation type="submission" date="2016-11" db="EMBL/GenBank/DDBJ databases">
        <authorList>
            <person name="Varghese N."/>
            <person name="Submissions S."/>
        </authorList>
    </citation>
    <scope>NUCLEOTIDE SEQUENCE [LARGE SCALE GENOMIC DNA]</scope>
    <source>
        <strain evidence="4">DSM 27989</strain>
    </source>
</reference>
<reference evidence="5" key="4">
    <citation type="journal article" date="2019" name="Int. J. Syst. Evol. Microbiol.">
        <title>The Global Catalogue of Microorganisms (GCM) 10K type strain sequencing project: providing services to taxonomists for standard genome sequencing and annotation.</title>
        <authorList>
            <consortium name="The Broad Institute Genomics Platform"/>
            <consortium name="The Broad Institute Genome Sequencing Center for Infectious Disease"/>
            <person name="Wu L."/>
            <person name="Ma J."/>
        </authorList>
    </citation>
    <scope>NUCLEOTIDE SEQUENCE [LARGE SCALE GENOMIC DNA]</scope>
    <source>
        <strain evidence="5">CGMCC 1.12707</strain>
    </source>
</reference>
<gene>
    <name evidence="2" type="ORF">GCM10010984_01650</name>
    <name evidence="3" type="ORF">SAMN05443634_107120</name>
</gene>
<dbReference type="Proteomes" id="UP000650994">
    <property type="component" value="Unassembled WGS sequence"/>
</dbReference>
<dbReference type="PANTHER" id="PTHR43358:SF4">
    <property type="entry name" value="ALPHA_BETA HYDROLASE FOLD-1 DOMAIN-CONTAINING PROTEIN"/>
    <property type="match status" value="1"/>
</dbReference>
<feature type="domain" description="Serine aminopeptidase S33" evidence="1">
    <location>
        <begin position="97"/>
        <end position="204"/>
    </location>
</feature>
<dbReference type="PANTHER" id="PTHR43358">
    <property type="entry name" value="ALPHA/BETA-HYDROLASE"/>
    <property type="match status" value="1"/>
</dbReference>
<dbReference type="AlphaFoldDB" id="A0A1M6Z103"/>
<evidence type="ECO:0000313" key="4">
    <source>
        <dbReference type="Proteomes" id="UP000184120"/>
    </source>
</evidence>
<dbReference type="SUPFAM" id="SSF53474">
    <property type="entry name" value="alpha/beta-Hydrolases"/>
    <property type="match status" value="1"/>
</dbReference>
<dbReference type="EMBL" id="BMFL01000001">
    <property type="protein sequence ID" value="GGE87549.1"/>
    <property type="molecule type" value="Genomic_DNA"/>
</dbReference>
<keyword evidence="5" id="KW-1185">Reference proteome</keyword>
<reference evidence="2" key="1">
    <citation type="journal article" date="2014" name="Int. J. Syst. Evol. Microbiol.">
        <title>Complete genome of a new Firmicutes species belonging to the dominant human colonic microbiota ('Ruminococcus bicirculans') reveals two chromosomes and a selective capacity to utilize plant glucans.</title>
        <authorList>
            <consortium name="NISC Comparative Sequencing Program"/>
            <person name="Wegmann U."/>
            <person name="Louis P."/>
            <person name="Goesmann A."/>
            <person name="Henrissat B."/>
            <person name="Duncan S.H."/>
            <person name="Flint H.J."/>
        </authorList>
    </citation>
    <scope>NUCLEOTIDE SEQUENCE</scope>
    <source>
        <strain evidence="2">CGMCC 1.12707</strain>
    </source>
</reference>
<sequence length="313" mass="35862">MIKRILKYLIYSLLVSFVLLNVITIFHAYKFTHFLQKDDSNRTKSPAELSILEKIPLLFFGVNNPKPNFKGEIPANYSSKKINSNVELEIWENIIPNSKGTVLLFHGYSSEKSSLLKNAAYFNELGYSTVLTDFMGCGNSEGNTTTIGFYEAENVKAVYNYAHLKTENIILYGNSMGAVSIMKAISDFDIQPKKVIIECPFGTMYQTVENRFENMNVPTFPMAYMLTFWGGVINGFWAFDHNPEEYAKNISQPILLMYGAKDKNVKTFETENIFKNIKSKDKKLKIFKSAGHENYLNRFCDEWEESISNFVTN</sequence>
<dbReference type="RefSeq" id="WP_229731728.1">
    <property type="nucleotide sequence ID" value="NZ_BMFL01000001.1"/>
</dbReference>
<organism evidence="3 4">
    <name type="scientific">Chishuiella changwenlii</name>
    <dbReference type="NCBI Taxonomy" id="1434701"/>
    <lineage>
        <taxon>Bacteria</taxon>
        <taxon>Pseudomonadati</taxon>
        <taxon>Bacteroidota</taxon>
        <taxon>Flavobacteriia</taxon>
        <taxon>Flavobacteriales</taxon>
        <taxon>Weeksellaceae</taxon>
        <taxon>Chishuiella</taxon>
    </lineage>
</organism>
<dbReference type="STRING" id="1434701.SAMN05443634_107120"/>
<dbReference type="InterPro" id="IPR052920">
    <property type="entry name" value="DNA-binding_regulatory"/>
</dbReference>
<reference evidence="3" key="3">
    <citation type="submission" date="2016-11" db="EMBL/GenBank/DDBJ databases">
        <authorList>
            <person name="Jaros S."/>
            <person name="Januszkiewicz K."/>
            <person name="Wedrychowicz H."/>
        </authorList>
    </citation>
    <scope>NUCLEOTIDE SEQUENCE [LARGE SCALE GENOMIC DNA]</scope>
    <source>
        <strain evidence="3">DSM 27989</strain>
    </source>
</reference>